<keyword evidence="5 12" id="KW-0963">Cytoplasm</keyword>
<dbReference type="AlphaFoldDB" id="A0A1G5BWP4"/>
<evidence type="ECO:0000256" key="10">
    <source>
        <dbReference type="ARBA" id="ARBA00025699"/>
    </source>
</evidence>
<comment type="catalytic activity">
    <reaction evidence="11 12">
        <text>uridine(1498) in 16S rRNA + S-adenosyl-L-methionine = N(3)-methyluridine(1498) in 16S rRNA + S-adenosyl-L-homocysteine + H(+)</text>
        <dbReference type="Rhea" id="RHEA:42920"/>
        <dbReference type="Rhea" id="RHEA-COMP:10283"/>
        <dbReference type="Rhea" id="RHEA-COMP:10284"/>
        <dbReference type="ChEBI" id="CHEBI:15378"/>
        <dbReference type="ChEBI" id="CHEBI:57856"/>
        <dbReference type="ChEBI" id="CHEBI:59789"/>
        <dbReference type="ChEBI" id="CHEBI:65315"/>
        <dbReference type="ChEBI" id="CHEBI:74502"/>
        <dbReference type="EC" id="2.1.1.193"/>
    </reaction>
</comment>
<evidence type="ECO:0000256" key="9">
    <source>
        <dbReference type="ARBA" id="ARBA00022691"/>
    </source>
</evidence>
<dbReference type="InterPro" id="IPR015947">
    <property type="entry name" value="PUA-like_sf"/>
</dbReference>
<keyword evidence="16" id="KW-1185">Reference proteome</keyword>
<protein>
    <recommendedName>
        <fullName evidence="4 12">Ribosomal RNA small subunit methyltransferase E</fullName>
        <ecNumber evidence="3 12">2.1.1.193</ecNumber>
    </recommendedName>
</protein>
<dbReference type="Gene3D" id="3.40.1280.10">
    <property type="match status" value="1"/>
</dbReference>
<evidence type="ECO:0000256" key="7">
    <source>
        <dbReference type="ARBA" id="ARBA00022603"/>
    </source>
</evidence>
<evidence type="ECO:0000259" key="14">
    <source>
        <dbReference type="Pfam" id="PF20260"/>
    </source>
</evidence>
<dbReference type="CDD" id="cd18084">
    <property type="entry name" value="RsmE-like"/>
    <property type="match status" value="1"/>
</dbReference>
<evidence type="ECO:0000256" key="2">
    <source>
        <dbReference type="ARBA" id="ARBA00005528"/>
    </source>
</evidence>
<dbReference type="InterPro" id="IPR029028">
    <property type="entry name" value="Alpha/beta_knot_MTases"/>
</dbReference>
<dbReference type="Pfam" id="PF20260">
    <property type="entry name" value="PUA_4"/>
    <property type="match status" value="1"/>
</dbReference>
<dbReference type="PANTHER" id="PTHR30027:SF3">
    <property type="entry name" value="16S RRNA (URACIL(1498)-N(3))-METHYLTRANSFERASE"/>
    <property type="match status" value="1"/>
</dbReference>
<dbReference type="GO" id="GO:0005737">
    <property type="term" value="C:cytoplasm"/>
    <property type="evidence" value="ECO:0007669"/>
    <property type="project" value="UniProtKB-SubCell"/>
</dbReference>
<dbReference type="OrthoDB" id="9815641at2"/>
<dbReference type="PIRSF" id="PIRSF015601">
    <property type="entry name" value="MTase_slr0722"/>
    <property type="match status" value="1"/>
</dbReference>
<keyword evidence="9 12" id="KW-0949">S-adenosyl-L-methionine</keyword>
<dbReference type="SUPFAM" id="SSF88697">
    <property type="entry name" value="PUA domain-like"/>
    <property type="match status" value="1"/>
</dbReference>
<dbReference type="NCBIfam" id="TIGR00046">
    <property type="entry name" value="RsmE family RNA methyltransferase"/>
    <property type="match status" value="1"/>
</dbReference>
<evidence type="ECO:0000256" key="4">
    <source>
        <dbReference type="ARBA" id="ARBA00013673"/>
    </source>
</evidence>
<feature type="domain" description="Ribosomal RNA small subunit methyltransferase E PUA-like" evidence="14">
    <location>
        <begin position="22"/>
        <end position="64"/>
    </location>
</feature>
<dbReference type="SUPFAM" id="SSF75217">
    <property type="entry name" value="alpha/beta knot"/>
    <property type="match status" value="1"/>
</dbReference>
<dbReference type="PANTHER" id="PTHR30027">
    <property type="entry name" value="RIBOSOMAL RNA SMALL SUBUNIT METHYLTRANSFERASE E"/>
    <property type="match status" value="1"/>
</dbReference>
<evidence type="ECO:0000256" key="1">
    <source>
        <dbReference type="ARBA" id="ARBA00004496"/>
    </source>
</evidence>
<evidence type="ECO:0000259" key="13">
    <source>
        <dbReference type="Pfam" id="PF04452"/>
    </source>
</evidence>
<keyword evidence="7 12" id="KW-0489">Methyltransferase</keyword>
<keyword evidence="6 12" id="KW-0698">rRNA processing</keyword>
<proteinExistence type="inferred from homology"/>
<comment type="function">
    <text evidence="10 12">Specifically methylates the N3 position of the uracil ring of uridine 1498 (m3U1498) in 16S rRNA. Acts on the fully assembled 30S ribosomal subunit.</text>
</comment>
<gene>
    <name evidence="15" type="ORF">SAMN03080606_00548</name>
</gene>
<dbReference type="GO" id="GO:0070042">
    <property type="term" value="F:rRNA (uridine-N3-)-methyltransferase activity"/>
    <property type="evidence" value="ECO:0007669"/>
    <property type="project" value="TreeGrafter"/>
</dbReference>
<dbReference type="Gene3D" id="2.40.240.20">
    <property type="entry name" value="Hypothetical PUA domain-like, domain 1"/>
    <property type="match status" value="1"/>
</dbReference>
<organism evidence="15 16">
    <name type="scientific">Alkaliphilus peptidifermentans DSM 18978</name>
    <dbReference type="NCBI Taxonomy" id="1120976"/>
    <lineage>
        <taxon>Bacteria</taxon>
        <taxon>Bacillati</taxon>
        <taxon>Bacillota</taxon>
        <taxon>Clostridia</taxon>
        <taxon>Peptostreptococcales</taxon>
        <taxon>Natronincolaceae</taxon>
        <taxon>Alkaliphilus</taxon>
    </lineage>
</organism>
<evidence type="ECO:0000313" key="16">
    <source>
        <dbReference type="Proteomes" id="UP000198636"/>
    </source>
</evidence>
<reference evidence="15 16" key="1">
    <citation type="submission" date="2016-10" db="EMBL/GenBank/DDBJ databases">
        <authorList>
            <person name="de Groot N.N."/>
        </authorList>
    </citation>
    <scope>NUCLEOTIDE SEQUENCE [LARGE SCALE GENOMIC DNA]</scope>
    <source>
        <strain evidence="15 16">DSM 18978</strain>
    </source>
</reference>
<keyword evidence="8 12" id="KW-0808">Transferase</keyword>
<dbReference type="InterPro" id="IPR046886">
    <property type="entry name" value="RsmE_MTase_dom"/>
</dbReference>
<dbReference type="InterPro" id="IPR006700">
    <property type="entry name" value="RsmE"/>
</dbReference>
<sequence length="253" mass="28500">MNRFFVNSSQINEEAKKIHIVDEDVKHISKVLRLNVGDLIEICDGDGFEYIGEIQEINKDQVIAIYIDKKEVRSEAPIKVTLYQGVPKSTKMDLIIQKTTEMGIVEIIPVFTHRTVVQLDNKKDKEKKTDRWQKIAAEAAKQSKRGIIPLVHLPLTFKEALSHCETNCLNIIAYEREHQQGLKKLLQGMDSTINSIGIWIGPEGGFTEEEVEAAINQQVNSVTLGPRILRTETAGFALLSMVMYELGDLGGLR</sequence>
<dbReference type="EMBL" id="FMUS01000002">
    <property type="protein sequence ID" value="SCX94581.1"/>
    <property type="molecule type" value="Genomic_DNA"/>
</dbReference>
<evidence type="ECO:0000256" key="12">
    <source>
        <dbReference type="PIRNR" id="PIRNR015601"/>
    </source>
</evidence>
<evidence type="ECO:0000256" key="5">
    <source>
        <dbReference type="ARBA" id="ARBA00022490"/>
    </source>
</evidence>
<dbReference type="InterPro" id="IPR046887">
    <property type="entry name" value="RsmE_PUA-like"/>
</dbReference>
<name>A0A1G5BWP4_9FIRM</name>
<accession>A0A1G5BWP4</accession>
<comment type="subcellular location">
    <subcellularLocation>
        <location evidence="1 12">Cytoplasm</location>
    </subcellularLocation>
</comment>
<dbReference type="NCBIfam" id="NF008692">
    <property type="entry name" value="PRK11713.1-5"/>
    <property type="match status" value="1"/>
</dbReference>
<evidence type="ECO:0000313" key="15">
    <source>
        <dbReference type="EMBL" id="SCX94581.1"/>
    </source>
</evidence>
<evidence type="ECO:0000256" key="8">
    <source>
        <dbReference type="ARBA" id="ARBA00022679"/>
    </source>
</evidence>
<evidence type="ECO:0000256" key="11">
    <source>
        <dbReference type="ARBA" id="ARBA00047944"/>
    </source>
</evidence>
<dbReference type="InterPro" id="IPR029026">
    <property type="entry name" value="tRNA_m1G_MTases_N"/>
</dbReference>
<dbReference type="STRING" id="1120976.SAMN03080606_00548"/>
<dbReference type="GO" id="GO:0070475">
    <property type="term" value="P:rRNA base methylation"/>
    <property type="evidence" value="ECO:0007669"/>
    <property type="project" value="TreeGrafter"/>
</dbReference>
<dbReference type="Proteomes" id="UP000198636">
    <property type="component" value="Unassembled WGS sequence"/>
</dbReference>
<dbReference type="EC" id="2.1.1.193" evidence="3 12"/>
<evidence type="ECO:0000256" key="6">
    <source>
        <dbReference type="ARBA" id="ARBA00022552"/>
    </source>
</evidence>
<evidence type="ECO:0000256" key="3">
    <source>
        <dbReference type="ARBA" id="ARBA00012328"/>
    </source>
</evidence>
<comment type="similarity">
    <text evidence="2 12">Belongs to the RNA methyltransferase RsmE family.</text>
</comment>
<dbReference type="RefSeq" id="WP_091539686.1">
    <property type="nucleotide sequence ID" value="NZ_FMUS01000002.1"/>
</dbReference>
<dbReference type="Pfam" id="PF04452">
    <property type="entry name" value="Methyltrans_RNA"/>
    <property type="match status" value="1"/>
</dbReference>
<feature type="domain" description="Ribosomal RNA small subunit methyltransferase E methyltransferase" evidence="13">
    <location>
        <begin position="75"/>
        <end position="242"/>
    </location>
</feature>